<dbReference type="AlphaFoldDB" id="A0A9Y1BNF5"/>
<proteinExistence type="predicted"/>
<keyword evidence="2" id="KW-0132">Cell division</keyword>
<dbReference type="Gene3D" id="3.30.110.150">
    <property type="entry name" value="SepF-like protein"/>
    <property type="match status" value="1"/>
</dbReference>
<organism evidence="2">
    <name type="scientific">Candidatus Heimdallarchaeum aukensis</name>
    <dbReference type="NCBI Taxonomy" id="2876573"/>
    <lineage>
        <taxon>Archaea</taxon>
        <taxon>Promethearchaeati</taxon>
        <taxon>Candidatus Heimdallarchaeota</taxon>
        <taxon>Candidatus Heimdallarchaeia (ex Rinke et al. 2021) (nom. nud.)</taxon>
        <taxon>Candidatus Heimdallarchaeales</taxon>
        <taxon>Candidatus Heimdallarchaeaceae</taxon>
        <taxon>Candidatus Heimdallarchaeum</taxon>
    </lineage>
</organism>
<feature type="compositionally biased region" description="Basic and acidic residues" evidence="1">
    <location>
        <begin position="10"/>
        <end position="22"/>
    </location>
</feature>
<name>A0A9Y1BNF5_9ARCH</name>
<reference evidence="2" key="1">
    <citation type="journal article" date="2022" name="Nat. Microbiol.">
        <title>Unique mobile elements and scalable gene flow at the prokaryote-eukaryote boundary revealed by circularized Asgard archaea genomes.</title>
        <authorList>
            <person name="Wu F."/>
            <person name="Speth D.R."/>
            <person name="Philosof A."/>
            <person name="Cremiere A."/>
            <person name="Narayanan A."/>
            <person name="Barco R.A."/>
            <person name="Connon S.A."/>
            <person name="Amend J.P."/>
            <person name="Antoshechkin I.A."/>
            <person name="Orphan V.J."/>
        </authorList>
    </citation>
    <scope>NUCLEOTIDE SEQUENCE</scope>
    <source>
        <strain evidence="2">PM71</strain>
    </source>
</reference>
<accession>A0A9Y1BNF5</accession>
<protein>
    <submittedName>
        <fullName evidence="2">Cell division protein SepF</fullName>
    </submittedName>
</protein>
<gene>
    <name evidence="2" type="primary">sepF</name>
    <name evidence="2" type="ORF">K9W45_05850</name>
</gene>
<feature type="region of interest" description="Disordered" evidence="1">
    <location>
        <begin position="1"/>
        <end position="22"/>
    </location>
</feature>
<keyword evidence="2" id="KW-0131">Cell cycle</keyword>
<evidence type="ECO:0000313" key="2">
    <source>
        <dbReference type="EMBL" id="UJG41987.1"/>
    </source>
</evidence>
<dbReference type="Proteomes" id="UP001201020">
    <property type="component" value="Chromosome"/>
</dbReference>
<sequence>MRIGKFFAQSKEEESEEKKEEPKIIQPQVKFYRLSDVVNAEPIVNEVKTGNLVFLNIGKINPYPDRRKRFLTALKLCASESFSTVRMVSEDTVMIIPSTIPIHIRNLGPSNQKERKAGE</sequence>
<evidence type="ECO:0000256" key="1">
    <source>
        <dbReference type="SAM" id="MobiDB-lite"/>
    </source>
</evidence>
<dbReference type="GO" id="GO:0051301">
    <property type="term" value="P:cell division"/>
    <property type="evidence" value="ECO:0007669"/>
    <property type="project" value="UniProtKB-KW"/>
</dbReference>
<dbReference type="InterPro" id="IPR038594">
    <property type="entry name" value="SepF-like_sf"/>
</dbReference>
<dbReference type="EMBL" id="CP084166">
    <property type="protein sequence ID" value="UJG41987.1"/>
    <property type="molecule type" value="Genomic_DNA"/>
</dbReference>